<dbReference type="InterPro" id="IPR011050">
    <property type="entry name" value="Pectin_lyase_fold/virulence"/>
</dbReference>
<accession>A0A1F5Z4M4</accession>
<dbReference type="Proteomes" id="UP000178681">
    <property type="component" value="Unassembled WGS sequence"/>
</dbReference>
<dbReference type="InterPro" id="IPR012334">
    <property type="entry name" value="Pectin_lyas_fold"/>
</dbReference>
<proteinExistence type="predicted"/>
<comment type="caution">
    <text evidence="1">The sequence shown here is derived from an EMBL/GenBank/DDBJ whole genome shotgun (WGS) entry which is preliminary data.</text>
</comment>
<sequence>MLKNKLALVFLFLTFFIIVSEQSKVYAVVKTITPSGNIVATVGTLGPGDQLIFEDGVYKQTFVISGLNGTAANPIIIKARNDGRAIIDGEAIENYTANPNSPCPGRKGFLLQNSSYVVLEGFYFRNHNGWGCNTGSVNGTRDGVSVGNSHNIIVRRVSERSTISGANTNGFKVEKNSVNVLLEDVASYGNNRNGFVVNSSSQITIRRCFNYFEEFNNTDKSDQNTNFYSNLELHIGDVPNSIVENCVGFVKKGAVLKNLGGSLGNAVHGYLMGSANDRAFGLISKDATDAPYHFAGASSSLYENSIAINSNSGTGANRDGGGNAYNKFTWVNETKTAPSMDTYNGAISYQNVLISGSNGLRAYLRYPSTATTANVSWETTIYGDGAYLMPGSPQGATVIYRYQDGILTNVPLWPWPMEERIVFEAGISVTWATNGGLWKTLNGVYTNGPVKFGISDLRQLLLQLGTASNIFEYNNLVVNY</sequence>
<reference evidence="1 2" key="1">
    <citation type="journal article" date="2016" name="Nat. Commun.">
        <title>Thousands of microbial genomes shed light on interconnected biogeochemical processes in an aquifer system.</title>
        <authorList>
            <person name="Anantharaman K."/>
            <person name="Brown C.T."/>
            <person name="Hug L.A."/>
            <person name="Sharon I."/>
            <person name="Castelle C.J."/>
            <person name="Probst A.J."/>
            <person name="Thomas B.C."/>
            <person name="Singh A."/>
            <person name="Wilkins M.J."/>
            <person name="Karaoz U."/>
            <person name="Brodie E.L."/>
            <person name="Williams K.H."/>
            <person name="Hubbard S.S."/>
            <person name="Banfield J.F."/>
        </authorList>
    </citation>
    <scope>NUCLEOTIDE SEQUENCE [LARGE SCALE GENOMIC DNA]</scope>
</reference>
<organism evidence="1 2">
    <name type="scientific">Candidatus Gottesmanbacteria bacterium RIFCSPHIGHO2_01_FULL_42_12</name>
    <dbReference type="NCBI Taxonomy" id="1798377"/>
    <lineage>
        <taxon>Bacteria</taxon>
        <taxon>Candidatus Gottesmaniibacteriota</taxon>
    </lineage>
</organism>
<name>A0A1F5Z4M4_9BACT</name>
<dbReference type="AlphaFoldDB" id="A0A1F5Z4M4"/>
<dbReference type="InterPro" id="IPR039513">
    <property type="entry name" value="PL-6"/>
</dbReference>
<dbReference type="SUPFAM" id="SSF51126">
    <property type="entry name" value="Pectin lyase-like"/>
    <property type="match status" value="1"/>
</dbReference>
<evidence type="ECO:0000313" key="1">
    <source>
        <dbReference type="EMBL" id="OGG07391.1"/>
    </source>
</evidence>
<dbReference type="STRING" id="1798377.A2872_03665"/>
<evidence type="ECO:0008006" key="3">
    <source>
        <dbReference type="Google" id="ProtNLM"/>
    </source>
</evidence>
<dbReference type="Pfam" id="PF14592">
    <property type="entry name" value="Chondroitinas_B"/>
    <property type="match status" value="1"/>
</dbReference>
<gene>
    <name evidence="1" type="ORF">A2872_03665</name>
</gene>
<dbReference type="EMBL" id="MFJG01000007">
    <property type="protein sequence ID" value="OGG07391.1"/>
    <property type="molecule type" value="Genomic_DNA"/>
</dbReference>
<dbReference type="Gene3D" id="2.160.20.10">
    <property type="entry name" value="Single-stranded right-handed beta-helix, Pectin lyase-like"/>
    <property type="match status" value="1"/>
</dbReference>
<protein>
    <recommendedName>
        <fullName evidence="3">Right handed beta helix domain-containing protein</fullName>
    </recommendedName>
</protein>
<evidence type="ECO:0000313" key="2">
    <source>
        <dbReference type="Proteomes" id="UP000178681"/>
    </source>
</evidence>